<feature type="compositionally biased region" description="Polar residues" evidence="1">
    <location>
        <begin position="189"/>
        <end position="199"/>
    </location>
</feature>
<feature type="region of interest" description="Disordered" evidence="1">
    <location>
        <begin position="188"/>
        <end position="224"/>
    </location>
</feature>
<protein>
    <submittedName>
        <fullName evidence="2">Uncharacterized protein</fullName>
    </submittedName>
</protein>
<name>A0A699GYZ9_TANCI</name>
<comment type="caution">
    <text evidence="2">The sequence shown here is derived from an EMBL/GenBank/DDBJ whole genome shotgun (WGS) entry which is preliminary data.</text>
</comment>
<reference evidence="2" key="1">
    <citation type="journal article" date="2019" name="Sci. Rep.">
        <title>Draft genome of Tanacetum cinerariifolium, the natural source of mosquito coil.</title>
        <authorList>
            <person name="Yamashiro T."/>
            <person name="Shiraishi A."/>
            <person name="Satake H."/>
            <person name="Nakayama K."/>
        </authorList>
    </citation>
    <scope>NUCLEOTIDE SEQUENCE</scope>
</reference>
<feature type="non-terminal residue" evidence="2">
    <location>
        <position position="267"/>
    </location>
</feature>
<sequence>MAFISSTNTSSRKGKINTASVPTASTQVSPTSANVATANIHDTVCAYIASQSNGSQIKYKDITQINEDDIEEMDIKWNMALLSMRADRFWKKTGKKITIQDRGRRESFRQGPKEEEKAPKALMAIDEIGWDWSYMANEKENHALKVRNPIRTRRVLDTVLFPPPAQVYSPLKKDMSWTGLPEFADDTITDYNRPSPSIESNSSDLQNSNSSISEHGESSESIMSKPMIKFVKAADSPTVIKTNKVETVKKSSVKYAEMYRNTSKTPK</sequence>
<dbReference type="AlphaFoldDB" id="A0A699GYZ9"/>
<feature type="region of interest" description="Disordered" evidence="1">
    <location>
        <begin position="1"/>
        <end position="30"/>
    </location>
</feature>
<proteinExistence type="predicted"/>
<dbReference type="EMBL" id="BKCJ010077632">
    <property type="protein sequence ID" value="GEW86471.1"/>
    <property type="molecule type" value="Genomic_DNA"/>
</dbReference>
<organism evidence="2">
    <name type="scientific">Tanacetum cinerariifolium</name>
    <name type="common">Dalmatian daisy</name>
    <name type="synonym">Chrysanthemum cinerariifolium</name>
    <dbReference type="NCBI Taxonomy" id="118510"/>
    <lineage>
        <taxon>Eukaryota</taxon>
        <taxon>Viridiplantae</taxon>
        <taxon>Streptophyta</taxon>
        <taxon>Embryophyta</taxon>
        <taxon>Tracheophyta</taxon>
        <taxon>Spermatophyta</taxon>
        <taxon>Magnoliopsida</taxon>
        <taxon>eudicotyledons</taxon>
        <taxon>Gunneridae</taxon>
        <taxon>Pentapetalae</taxon>
        <taxon>asterids</taxon>
        <taxon>campanulids</taxon>
        <taxon>Asterales</taxon>
        <taxon>Asteraceae</taxon>
        <taxon>Asteroideae</taxon>
        <taxon>Anthemideae</taxon>
        <taxon>Anthemidinae</taxon>
        <taxon>Tanacetum</taxon>
    </lineage>
</organism>
<evidence type="ECO:0000313" key="2">
    <source>
        <dbReference type="EMBL" id="GEW86471.1"/>
    </source>
</evidence>
<evidence type="ECO:0000256" key="1">
    <source>
        <dbReference type="SAM" id="MobiDB-lite"/>
    </source>
</evidence>
<accession>A0A699GYZ9</accession>
<feature type="compositionally biased region" description="Low complexity" evidence="1">
    <location>
        <begin position="200"/>
        <end position="224"/>
    </location>
</feature>
<gene>
    <name evidence="2" type="ORF">Tci_258447</name>
</gene>